<sequence length="91" mass="10623">MDGTILCLVDSMRNVSWSHWRGLRNIMQRTRTCKEAARSQSTLTMLRTEKYTTRLLQALIVSATWHRTIEPVEPGEQKDITRLAIPLRTWP</sequence>
<dbReference type="RefSeq" id="XP_753632.1">
    <property type="nucleotide sequence ID" value="XM_748539.1"/>
</dbReference>
<dbReference type="AlphaFoldDB" id="Q4WUY2"/>
<dbReference type="Proteomes" id="UP000002530">
    <property type="component" value="Unassembled WGS sequence"/>
</dbReference>
<evidence type="ECO:0000313" key="2">
    <source>
        <dbReference type="Proteomes" id="UP000002530"/>
    </source>
</evidence>
<dbReference type="STRING" id="330879.Q4WUY2"/>
<dbReference type="EMBL" id="AAHF01000003">
    <property type="protein sequence ID" value="EAL91594.1"/>
    <property type="molecule type" value="Genomic_DNA"/>
</dbReference>
<evidence type="ECO:0000313" key="1">
    <source>
        <dbReference type="EMBL" id="EAL91594.1"/>
    </source>
</evidence>
<name>Q4WUY2_ASPFU</name>
<keyword evidence="2" id="KW-1185">Reference proteome</keyword>
<dbReference type="GeneID" id="3510815"/>
<dbReference type="HOGENOM" id="CLU_2426625_0_0_1"/>
<dbReference type="KEGG" id="afm:AFUA_5G10100"/>
<comment type="caution">
    <text evidence="1">The sequence shown here is derived from an EMBL/GenBank/DDBJ whole genome shotgun (WGS) entry which is preliminary data.</text>
</comment>
<dbReference type="InParanoid" id="Q4WUY2"/>
<organism evidence="1 2">
    <name type="scientific">Aspergillus fumigatus (strain ATCC MYA-4609 / CBS 101355 / FGSC A1100 / Af293)</name>
    <name type="common">Neosartorya fumigata</name>
    <dbReference type="NCBI Taxonomy" id="330879"/>
    <lineage>
        <taxon>Eukaryota</taxon>
        <taxon>Fungi</taxon>
        <taxon>Dikarya</taxon>
        <taxon>Ascomycota</taxon>
        <taxon>Pezizomycotina</taxon>
        <taxon>Eurotiomycetes</taxon>
        <taxon>Eurotiomycetidae</taxon>
        <taxon>Eurotiales</taxon>
        <taxon>Aspergillaceae</taxon>
        <taxon>Aspergillus</taxon>
        <taxon>Aspergillus subgen. Fumigati</taxon>
    </lineage>
</organism>
<accession>Q4WUY2</accession>
<reference evidence="1 2" key="1">
    <citation type="journal article" date="2005" name="Nature">
        <title>Genomic sequence of the pathogenic and allergenic filamentous fungus Aspergillus fumigatus.</title>
        <authorList>
            <person name="Nierman W.C."/>
            <person name="Pain A."/>
            <person name="Anderson M.J."/>
            <person name="Wortman J.R."/>
            <person name="Kim H.S."/>
            <person name="Arroyo J."/>
            <person name="Berriman M."/>
            <person name="Abe K."/>
            <person name="Archer D.B."/>
            <person name="Bermejo C."/>
            <person name="Bennett J."/>
            <person name="Bowyer P."/>
            <person name="Chen D."/>
            <person name="Collins M."/>
            <person name="Coulsen R."/>
            <person name="Davies R."/>
            <person name="Dyer P.S."/>
            <person name="Farman M."/>
            <person name="Fedorova N."/>
            <person name="Fedorova N."/>
            <person name="Feldblyum T.V."/>
            <person name="Fischer R."/>
            <person name="Fosker N."/>
            <person name="Fraser A."/>
            <person name="Garcia J.L."/>
            <person name="Garcia M.J."/>
            <person name="Goble A."/>
            <person name="Goldman G.H."/>
            <person name="Gomi K."/>
            <person name="Griffith-Jones S."/>
            <person name="Gwilliam R."/>
            <person name="Haas B."/>
            <person name="Haas H."/>
            <person name="Harris D."/>
            <person name="Horiuchi H."/>
            <person name="Huang J."/>
            <person name="Humphray S."/>
            <person name="Jimenez J."/>
            <person name="Keller N."/>
            <person name="Khouri H."/>
            <person name="Kitamoto K."/>
            <person name="Kobayashi T."/>
            <person name="Konzack S."/>
            <person name="Kulkarni R."/>
            <person name="Kumagai T."/>
            <person name="Lafon A."/>
            <person name="Latge J.P."/>
            <person name="Li W."/>
            <person name="Lord A."/>
            <person name="Lu C."/>
            <person name="Majoros W.H."/>
            <person name="May G.S."/>
            <person name="Miller B.L."/>
            <person name="Mohamoud Y."/>
            <person name="Molina M."/>
            <person name="Monod M."/>
            <person name="Mouyna I."/>
            <person name="Mulligan S."/>
            <person name="Murphy L."/>
            <person name="O'Neil S."/>
            <person name="Paulsen I."/>
            <person name="Penalva M.A."/>
            <person name="Pertea M."/>
            <person name="Price C."/>
            <person name="Pritchard B.L."/>
            <person name="Quail M.A."/>
            <person name="Rabbinowitsch E."/>
            <person name="Rawlins N."/>
            <person name="Rajandream M.A."/>
            <person name="Reichard U."/>
            <person name="Renauld H."/>
            <person name="Robson G.D."/>
            <person name="Rodriguez de Cordoba S."/>
            <person name="Rodriguez-Pena J.M."/>
            <person name="Ronning C.M."/>
            <person name="Rutter S."/>
            <person name="Salzberg S.L."/>
            <person name="Sanchez M."/>
            <person name="Sanchez-Ferrero J.C."/>
            <person name="Saunders D."/>
            <person name="Seeger K."/>
            <person name="Squares R."/>
            <person name="Squares S."/>
            <person name="Takeuchi M."/>
            <person name="Tekaia F."/>
            <person name="Turner G."/>
            <person name="Vazquez de Aldana C.R."/>
            <person name="Weidman J."/>
            <person name="White O."/>
            <person name="Woodward J."/>
            <person name="Yu J.H."/>
            <person name="Fraser C."/>
            <person name="Galagan J.E."/>
            <person name="Asai K."/>
            <person name="Machida M."/>
            <person name="Hall N."/>
            <person name="Barrell B."/>
            <person name="Denning D.W."/>
        </authorList>
    </citation>
    <scope>NUCLEOTIDE SEQUENCE [LARGE SCALE GENOMIC DNA]</scope>
    <source>
        <strain evidence="1 2">Af293</strain>
    </source>
</reference>
<proteinExistence type="predicted"/>
<protein>
    <submittedName>
        <fullName evidence="1">Uncharacterized protein</fullName>
    </submittedName>
</protein>
<dbReference type="VEuPathDB" id="FungiDB:Afu5g10100"/>
<dbReference type="OrthoDB" id="8062037at2759"/>
<gene>
    <name evidence="1" type="ORF">AFUA_5G10100</name>
</gene>